<comment type="similarity">
    <text evidence="3">Belongs to the WHI5/NRM1 family.</text>
</comment>
<gene>
    <name evidence="10" type="ORF">BDY21DRAFT_192859</name>
</gene>
<dbReference type="PANTHER" id="PTHR40468">
    <property type="entry name" value="YALI0A15257P"/>
    <property type="match status" value="1"/>
</dbReference>
<reference evidence="10" key="1">
    <citation type="journal article" date="2020" name="Stud. Mycol.">
        <title>101 Dothideomycetes genomes: a test case for predicting lifestyles and emergence of pathogens.</title>
        <authorList>
            <person name="Haridas S."/>
            <person name="Albert R."/>
            <person name="Binder M."/>
            <person name="Bloem J."/>
            <person name="Labutti K."/>
            <person name="Salamov A."/>
            <person name="Andreopoulos B."/>
            <person name="Baker S."/>
            <person name="Barry K."/>
            <person name="Bills G."/>
            <person name="Bluhm B."/>
            <person name="Cannon C."/>
            <person name="Castanera R."/>
            <person name="Culley D."/>
            <person name="Daum C."/>
            <person name="Ezra D."/>
            <person name="Gonzalez J."/>
            <person name="Henrissat B."/>
            <person name="Kuo A."/>
            <person name="Liang C."/>
            <person name="Lipzen A."/>
            <person name="Lutzoni F."/>
            <person name="Magnuson J."/>
            <person name="Mondo S."/>
            <person name="Nolan M."/>
            <person name="Ohm R."/>
            <person name="Pangilinan J."/>
            <person name="Park H.-J."/>
            <person name="Ramirez L."/>
            <person name="Alfaro M."/>
            <person name="Sun H."/>
            <person name="Tritt A."/>
            <person name="Yoshinaga Y."/>
            <person name="Zwiers L.-H."/>
            <person name="Turgeon B."/>
            <person name="Goodwin S."/>
            <person name="Spatafora J."/>
            <person name="Crous P."/>
            <person name="Grigoriev I."/>
        </authorList>
    </citation>
    <scope>NUCLEOTIDE SEQUENCE</scope>
    <source>
        <strain evidence="10">ATCC 16933</strain>
    </source>
</reference>
<protein>
    <recommendedName>
        <fullName evidence="12">Transcription factor Nrm1/Whi5</fullName>
    </recommendedName>
</protein>
<keyword evidence="4" id="KW-0963">Cytoplasm</keyword>
<dbReference type="AlphaFoldDB" id="A0A6A6P808"/>
<evidence type="ECO:0000313" key="11">
    <source>
        <dbReference type="Proteomes" id="UP000799766"/>
    </source>
</evidence>
<feature type="compositionally biased region" description="Low complexity" evidence="9">
    <location>
        <begin position="392"/>
        <end position="401"/>
    </location>
</feature>
<proteinExistence type="inferred from homology"/>
<evidence type="ECO:0000256" key="6">
    <source>
        <dbReference type="ARBA" id="ARBA00023015"/>
    </source>
</evidence>
<dbReference type="PANTHER" id="PTHR40468:SF1">
    <property type="entry name" value="TOPOISOMERASE I DAMAGE AFFECTED PROTEIN 11"/>
    <property type="match status" value="1"/>
</dbReference>
<evidence type="ECO:0008006" key="12">
    <source>
        <dbReference type="Google" id="ProtNLM"/>
    </source>
</evidence>
<evidence type="ECO:0000313" key="10">
    <source>
        <dbReference type="EMBL" id="KAF2459573.1"/>
    </source>
</evidence>
<feature type="compositionally biased region" description="Pro residues" evidence="9">
    <location>
        <begin position="224"/>
        <end position="233"/>
    </location>
</feature>
<keyword evidence="8" id="KW-0539">Nucleus</keyword>
<feature type="region of interest" description="Disordered" evidence="9">
    <location>
        <begin position="275"/>
        <end position="328"/>
    </location>
</feature>
<keyword evidence="5" id="KW-0678">Repressor</keyword>
<feature type="compositionally biased region" description="Polar residues" evidence="9">
    <location>
        <begin position="292"/>
        <end position="303"/>
    </location>
</feature>
<keyword evidence="7" id="KW-0804">Transcription</keyword>
<feature type="region of interest" description="Disordered" evidence="9">
    <location>
        <begin position="129"/>
        <end position="156"/>
    </location>
</feature>
<feature type="compositionally biased region" description="Low complexity" evidence="9">
    <location>
        <begin position="318"/>
        <end position="328"/>
    </location>
</feature>
<accession>A0A6A6P808</accession>
<evidence type="ECO:0000256" key="9">
    <source>
        <dbReference type="SAM" id="MobiDB-lite"/>
    </source>
</evidence>
<organism evidence="10 11">
    <name type="scientific">Lineolata rhizophorae</name>
    <dbReference type="NCBI Taxonomy" id="578093"/>
    <lineage>
        <taxon>Eukaryota</taxon>
        <taxon>Fungi</taxon>
        <taxon>Dikarya</taxon>
        <taxon>Ascomycota</taxon>
        <taxon>Pezizomycotina</taxon>
        <taxon>Dothideomycetes</taxon>
        <taxon>Dothideomycetes incertae sedis</taxon>
        <taxon>Lineolatales</taxon>
        <taxon>Lineolataceae</taxon>
        <taxon>Lineolata</taxon>
    </lineage>
</organism>
<evidence type="ECO:0000256" key="3">
    <source>
        <dbReference type="ARBA" id="ARBA00006922"/>
    </source>
</evidence>
<name>A0A6A6P808_9PEZI</name>
<evidence type="ECO:0000256" key="8">
    <source>
        <dbReference type="ARBA" id="ARBA00023242"/>
    </source>
</evidence>
<feature type="region of interest" description="Disordered" evidence="9">
    <location>
        <begin position="215"/>
        <end position="260"/>
    </location>
</feature>
<dbReference type="EMBL" id="MU001675">
    <property type="protein sequence ID" value="KAF2459573.1"/>
    <property type="molecule type" value="Genomic_DNA"/>
</dbReference>
<comment type="subcellular location">
    <subcellularLocation>
        <location evidence="2">Cytoplasm</location>
    </subcellularLocation>
    <subcellularLocation>
        <location evidence="1">Nucleus</location>
    </subcellularLocation>
</comment>
<dbReference type="OrthoDB" id="2163387at2759"/>
<feature type="region of interest" description="Disordered" evidence="9">
    <location>
        <begin position="392"/>
        <end position="435"/>
    </location>
</feature>
<dbReference type="InterPro" id="IPR013734">
    <property type="entry name" value="TF_Nrm1/Whi5"/>
</dbReference>
<dbReference type="GO" id="GO:0005737">
    <property type="term" value="C:cytoplasm"/>
    <property type="evidence" value="ECO:0007669"/>
    <property type="project" value="UniProtKB-SubCell"/>
</dbReference>
<keyword evidence="11" id="KW-1185">Reference proteome</keyword>
<evidence type="ECO:0000256" key="2">
    <source>
        <dbReference type="ARBA" id="ARBA00004496"/>
    </source>
</evidence>
<feature type="compositionally biased region" description="Low complexity" evidence="9">
    <location>
        <begin position="409"/>
        <end position="435"/>
    </location>
</feature>
<keyword evidence="6" id="KW-0805">Transcription regulation</keyword>
<evidence type="ECO:0000256" key="4">
    <source>
        <dbReference type="ARBA" id="ARBA00022490"/>
    </source>
</evidence>
<feature type="compositionally biased region" description="Low complexity" evidence="9">
    <location>
        <begin position="234"/>
        <end position="248"/>
    </location>
</feature>
<dbReference type="Proteomes" id="UP000799766">
    <property type="component" value="Unassembled WGS sequence"/>
</dbReference>
<dbReference type="GO" id="GO:0005634">
    <property type="term" value="C:nucleus"/>
    <property type="evidence" value="ECO:0007669"/>
    <property type="project" value="UniProtKB-SubCell"/>
</dbReference>
<feature type="compositionally biased region" description="Basic residues" evidence="9">
    <location>
        <begin position="138"/>
        <end position="148"/>
    </location>
</feature>
<dbReference type="Pfam" id="PF08528">
    <property type="entry name" value="Whi5"/>
    <property type="match status" value="1"/>
</dbReference>
<evidence type="ECO:0000256" key="7">
    <source>
        <dbReference type="ARBA" id="ARBA00023163"/>
    </source>
</evidence>
<evidence type="ECO:0000256" key="1">
    <source>
        <dbReference type="ARBA" id="ARBA00004123"/>
    </source>
</evidence>
<sequence>MASSAKSQDQPAEVASKVLRRAQVSKMTRALQNRLALANVKIKHGWQNLSLETIEPRVEMELKRKRPGSSNETMSDTSSSCISDRLYPVGVLESSPLAPPIFSDDVARANGHHGSKRTKYYSHAAAAAARQPASSSHARAKVRHHHNGRGSWKSAYRLPESSPAYHARRARYPHSSHVPSLSFVSEASTVPDDPVSPVTTDDEDVELPVHSFQADAPHFCSSPPRTPRTPPPGSRSGRSAGARSASRAFNAHGQQRNGQSGEEGADLLLYLATSPSPAHHNRNANNDGGNNPSSASKTPTTAKQRLFAPSTPPPKSTPLPSSMMSTPGGGMSSFPGFGPNTPSAAAFNYTDFLNFTPSPGQAVWKTPVAAAKTPLAGGKEAARRRLNFDGLLPSSSASGGSPNVGGSGSFESKTSTGSTKKETGLGMELGGELVS</sequence>
<evidence type="ECO:0000256" key="5">
    <source>
        <dbReference type="ARBA" id="ARBA00022491"/>
    </source>
</evidence>